<dbReference type="InterPro" id="IPR003961">
    <property type="entry name" value="FN3_dom"/>
</dbReference>
<dbReference type="InterPro" id="IPR013783">
    <property type="entry name" value="Ig-like_fold"/>
</dbReference>
<dbReference type="PRINTS" id="PR00014">
    <property type="entry name" value="FNTYPEIII"/>
</dbReference>
<dbReference type="FunFam" id="2.60.40.10:FF:000012">
    <property type="entry name" value="titin isoform X1"/>
    <property type="match status" value="1"/>
</dbReference>
<protein>
    <recommendedName>
        <fullName evidence="7">Titin</fullName>
    </recommendedName>
</protein>
<evidence type="ECO:0000313" key="5">
    <source>
        <dbReference type="Ensembl" id="ENSPMRP00000004801.1"/>
    </source>
</evidence>
<dbReference type="PANTHER" id="PTHR14340:SF13">
    <property type="entry name" value="TITIN"/>
    <property type="match status" value="1"/>
</dbReference>
<keyword evidence="2" id="KW-0393">Immunoglobulin domain</keyword>
<dbReference type="PROSITE" id="PS50853">
    <property type="entry name" value="FN3"/>
    <property type="match status" value="3"/>
</dbReference>
<dbReference type="Pfam" id="PF07679">
    <property type="entry name" value="I-set"/>
    <property type="match status" value="1"/>
</dbReference>
<reference evidence="5 6" key="1">
    <citation type="journal article" date="2019" name="Proc. Natl. Acad. Sci. U.S.A.">
        <title>Regulatory changes in pterin and carotenoid genes underlie balanced color polymorphisms in the wall lizard.</title>
        <authorList>
            <person name="Andrade P."/>
            <person name="Pinho C."/>
            <person name="Perez I de Lanuza G."/>
            <person name="Afonso S."/>
            <person name="Brejcha J."/>
            <person name="Rubin C.J."/>
            <person name="Wallerman O."/>
            <person name="Pereira P."/>
            <person name="Sabatino S.J."/>
            <person name="Bellati A."/>
            <person name="Pellitteri-Rosa D."/>
            <person name="Bosakova Z."/>
            <person name="Bunikis I."/>
            <person name="Carretero M.A."/>
            <person name="Feiner N."/>
            <person name="Marsik P."/>
            <person name="Pauperio F."/>
            <person name="Salvi D."/>
            <person name="Soler L."/>
            <person name="While G.M."/>
            <person name="Uller T."/>
            <person name="Font E."/>
            <person name="Andersson L."/>
            <person name="Carneiro M."/>
        </authorList>
    </citation>
    <scope>NUCLEOTIDE SEQUENCE</scope>
</reference>
<dbReference type="Gene3D" id="2.60.40.10">
    <property type="entry name" value="Immunoglobulins"/>
    <property type="match status" value="4"/>
</dbReference>
<evidence type="ECO:0000313" key="6">
    <source>
        <dbReference type="Proteomes" id="UP000472272"/>
    </source>
</evidence>
<dbReference type="OMA" id="SANTNMV"/>
<evidence type="ECO:0000256" key="2">
    <source>
        <dbReference type="ARBA" id="ARBA00023319"/>
    </source>
</evidence>
<organism evidence="5 6">
    <name type="scientific">Podarcis muralis</name>
    <name type="common">Wall lizard</name>
    <name type="synonym">Lacerta muralis</name>
    <dbReference type="NCBI Taxonomy" id="64176"/>
    <lineage>
        <taxon>Eukaryota</taxon>
        <taxon>Metazoa</taxon>
        <taxon>Chordata</taxon>
        <taxon>Craniata</taxon>
        <taxon>Vertebrata</taxon>
        <taxon>Euteleostomi</taxon>
        <taxon>Lepidosauria</taxon>
        <taxon>Squamata</taxon>
        <taxon>Bifurcata</taxon>
        <taxon>Unidentata</taxon>
        <taxon>Episquamata</taxon>
        <taxon>Laterata</taxon>
        <taxon>Lacertibaenia</taxon>
        <taxon>Lacertidae</taxon>
        <taxon>Podarcis</taxon>
    </lineage>
</organism>
<dbReference type="FunFam" id="2.60.40.10:FF:000986">
    <property type="entry name" value="Titin b"/>
    <property type="match status" value="1"/>
</dbReference>
<reference evidence="5" key="2">
    <citation type="submission" date="2025-08" db="UniProtKB">
        <authorList>
            <consortium name="Ensembl"/>
        </authorList>
    </citation>
    <scope>IDENTIFICATION</scope>
</reference>
<dbReference type="InterPro" id="IPR036116">
    <property type="entry name" value="FN3_sf"/>
</dbReference>
<feature type="domain" description="Ig-like" evidence="3">
    <location>
        <begin position="20"/>
        <end position="136"/>
    </location>
</feature>
<dbReference type="GeneTree" id="ENSGT01150000286978"/>
<evidence type="ECO:0008006" key="7">
    <source>
        <dbReference type="Google" id="ProtNLM"/>
    </source>
</evidence>
<dbReference type="CDD" id="cd00063">
    <property type="entry name" value="FN3"/>
    <property type="match status" value="2"/>
</dbReference>
<dbReference type="AlphaFoldDB" id="A0A670HYV7"/>
<dbReference type="InterPro" id="IPR003599">
    <property type="entry name" value="Ig_sub"/>
</dbReference>
<dbReference type="SUPFAM" id="SSF48726">
    <property type="entry name" value="Immunoglobulin"/>
    <property type="match status" value="1"/>
</dbReference>
<dbReference type="SUPFAM" id="SSF49265">
    <property type="entry name" value="Fibronectin type III"/>
    <property type="match status" value="3"/>
</dbReference>
<keyword evidence="6" id="KW-1185">Reference proteome</keyword>
<dbReference type="SMART" id="SM00409">
    <property type="entry name" value="IG"/>
    <property type="match status" value="1"/>
</dbReference>
<evidence type="ECO:0000256" key="1">
    <source>
        <dbReference type="ARBA" id="ARBA00022737"/>
    </source>
</evidence>
<dbReference type="Ensembl" id="ENSPMRT00000005118.1">
    <property type="protein sequence ID" value="ENSPMRP00000004801.1"/>
    <property type="gene ID" value="ENSPMRG00000003298.1"/>
</dbReference>
<sequence>MEGTQYLFRVAAENQYGRGPYVETHKPIKAIDPLRKHSSLTILCSLKKQQHLCQLCLVVKAGSTVRFPAIMRGVPVPTAKWVTDNVEIKSEGNYKIDTDNYSTVLTIQSCTRKDTGEYLLTVSNIAGSRTVPVHLTVLDVPGPPTGPIDILEVTPDHMVIAWRPPKDDGGSAVINYIVEKRETRKETWGVVSSGTNQTRIKIPRLQKGCEYIFRVCAENKIGVGPPLDSKPTVAKALHDPPSPPGKPVVNDITENGATVCWTVPKSDGGSPITGYILERREISGKWIRVNKSPVLDLKFRATGLFEGSTYEFRVFAENSAGISKPSPPSDPIKNLKVTYVTKDSCMVSWE</sequence>
<dbReference type="Pfam" id="PF00041">
    <property type="entry name" value="fn3"/>
    <property type="match status" value="2"/>
</dbReference>
<dbReference type="PANTHER" id="PTHR14340">
    <property type="entry name" value="MICROFIBRIL-ASSOCIATED GLYCOPROTEIN 3"/>
    <property type="match status" value="1"/>
</dbReference>
<feature type="domain" description="Fibronectin type-III" evidence="4">
    <location>
        <begin position="243"/>
        <end position="338"/>
    </location>
</feature>
<dbReference type="InterPro" id="IPR007110">
    <property type="entry name" value="Ig-like_dom"/>
</dbReference>
<evidence type="ECO:0000259" key="3">
    <source>
        <dbReference type="PROSITE" id="PS50835"/>
    </source>
</evidence>
<dbReference type="PROSITE" id="PS50835">
    <property type="entry name" value="IG_LIKE"/>
    <property type="match status" value="1"/>
</dbReference>
<dbReference type="Proteomes" id="UP000472272">
    <property type="component" value="Chromosome 1"/>
</dbReference>
<evidence type="ECO:0000259" key="4">
    <source>
        <dbReference type="PROSITE" id="PS50853"/>
    </source>
</evidence>
<feature type="domain" description="Fibronectin type-III" evidence="4">
    <location>
        <begin position="143"/>
        <end position="237"/>
    </location>
</feature>
<dbReference type="FunFam" id="2.60.40.10:FF:000034">
    <property type="entry name" value="Titin isoform A"/>
    <property type="match status" value="1"/>
</dbReference>
<name>A0A670HYV7_PODMU</name>
<feature type="domain" description="Fibronectin type-III" evidence="4">
    <location>
        <begin position="1"/>
        <end position="33"/>
    </location>
</feature>
<dbReference type="InterPro" id="IPR036179">
    <property type="entry name" value="Ig-like_dom_sf"/>
</dbReference>
<keyword evidence="1" id="KW-0677">Repeat</keyword>
<reference evidence="5" key="3">
    <citation type="submission" date="2025-09" db="UniProtKB">
        <authorList>
            <consortium name="Ensembl"/>
        </authorList>
    </citation>
    <scope>IDENTIFICATION</scope>
</reference>
<dbReference type="SMART" id="SM00060">
    <property type="entry name" value="FN3"/>
    <property type="match status" value="2"/>
</dbReference>
<accession>A0A670HYV7</accession>
<dbReference type="InterPro" id="IPR013098">
    <property type="entry name" value="Ig_I-set"/>
</dbReference>
<proteinExistence type="predicted"/>